<gene>
    <name evidence="4" type="ORF">NQ315_004911</name>
</gene>
<dbReference type="AlphaFoldDB" id="A0AAV8W2H2"/>
<dbReference type="SMART" id="SM00271">
    <property type="entry name" value="DnaJ"/>
    <property type="match status" value="1"/>
</dbReference>
<evidence type="ECO:0000313" key="4">
    <source>
        <dbReference type="EMBL" id="KAJ8920770.1"/>
    </source>
</evidence>
<dbReference type="InterPro" id="IPR001623">
    <property type="entry name" value="DnaJ_domain"/>
</dbReference>
<protein>
    <recommendedName>
        <fullName evidence="3">J domain-containing protein</fullName>
    </recommendedName>
</protein>
<dbReference type="SUPFAM" id="SSF46565">
    <property type="entry name" value="Chaperone J-domain"/>
    <property type="match status" value="1"/>
</dbReference>
<dbReference type="GO" id="GO:0042026">
    <property type="term" value="P:protein refolding"/>
    <property type="evidence" value="ECO:0007669"/>
    <property type="project" value="TreeGrafter"/>
</dbReference>
<feature type="domain" description="J" evidence="3">
    <location>
        <begin position="86"/>
        <end position="150"/>
    </location>
</feature>
<dbReference type="PROSITE" id="PS50076">
    <property type="entry name" value="DNAJ_2"/>
    <property type="match status" value="1"/>
</dbReference>
<dbReference type="PANTHER" id="PTHR43096">
    <property type="entry name" value="DNAJ HOMOLOG 1, MITOCHONDRIAL-RELATED"/>
    <property type="match status" value="1"/>
</dbReference>
<dbReference type="PANTHER" id="PTHR43096:SF52">
    <property type="entry name" value="DNAJ HOMOLOG 1, MITOCHONDRIAL-RELATED"/>
    <property type="match status" value="1"/>
</dbReference>
<dbReference type="Proteomes" id="UP001159042">
    <property type="component" value="Unassembled WGS sequence"/>
</dbReference>
<keyword evidence="5" id="KW-1185">Reference proteome</keyword>
<evidence type="ECO:0000259" key="3">
    <source>
        <dbReference type="PROSITE" id="PS50076"/>
    </source>
</evidence>
<keyword evidence="1" id="KW-0143">Chaperone</keyword>
<dbReference type="InterPro" id="IPR036869">
    <property type="entry name" value="J_dom_sf"/>
</dbReference>
<evidence type="ECO:0000313" key="5">
    <source>
        <dbReference type="Proteomes" id="UP001159042"/>
    </source>
</evidence>
<proteinExistence type="predicted"/>
<dbReference type="CDD" id="cd06257">
    <property type="entry name" value="DnaJ"/>
    <property type="match status" value="1"/>
</dbReference>
<dbReference type="PRINTS" id="PR00625">
    <property type="entry name" value="JDOMAIN"/>
</dbReference>
<accession>A0AAV8W2H2</accession>
<dbReference type="GO" id="GO:0051082">
    <property type="term" value="F:unfolded protein binding"/>
    <property type="evidence" value="ECO:0007669"/>
    <property type="project" value="TreeGrafter"/>
</dbReference>
<sequence length="179" mass="20379">MPAWHTLSNTLETETTKTQTETSQEYGASQRICAGAGMCKMQMTYSEYCALPATIWITLRTFSEISTGCDLGYSLSLFRNPKMGLDYYGILQIPKTSTDLQIKKAYRNLALEFHPEILKNDSAKQVFRLLGEAYDVLSHPLHRAIFDQYGEEGLKRGVPTTEEYIPAYHYHGDPMLTYK</sequence>
<dbReference type="GO" id="GO:0005737">
    <property type="term" value="C:cytoplasm"/>
    <property type="evidence" value="ECO:0007669"/>
    <property type="project" value="TreeGrafter"/>
</dbReference>
<organism evidence="4 5">
    <name type="scientific">Exocentrus adspersus</name>
    <dbReference type="NCBI Taxonomy" id="1586481"/>
    <lineage>
        <taxon>Eukaryota</taxon>
        <taxon>Metazoa</taxon>
        <taxon>Ecdysozoa</taxon>
        <taxon>Arthropoda</taxon>
        <taxon>Hexapoda</taxon>
        <taxon>Insecta</taxon>
        <taxon>Pterygota</taxon>
        <taxon>Neoptera</taxon>
        <taxon>Endopterygota</taxon>
        <taxon>Coleoptera</taxon>
        <taxon>Polyphaga</taxon>
        <taxon>Cucujiformia</taxon>
        <taxon>Chrysomeloidea</taxon>
        <taxon>Cerambycidae</taxon>
        <taxon>Lamiinae</taxon>
        <taxon>Acanthocinini</taxon>
        <taxon>Exocentrus</taxon>
    </lineage>
</organism>
<feature type="region of interest" description="Disordered" evidence="2">
    <location>
        <begin position="1"/>
        <end position="23"/>
    </location>
</feature>
<comment type="caution">
    <text evidence="4">The sequence shown here is derived from an EMBL/GenBank/DDBJ whole genome shotgun (WGS) entry which is preliminary data.</text>
</comment>
<dbReference type="Pfam" id="PF00226">
    <property type="entry name" value="DnaJ"/>
    <property type="match status" value="1"/>
</dbReference>
<name>A0AAV8W2H2_9CUCU</name>
<reference evidence="4 5" key="1">
    <citation type="journal article" date="2023" name="Insect Mol. Biol.">
        <title>Genome sequencing provides insights into the evolution of gene families encoding plant cell wall-degrading enzymes in longhorned beetles.</title>
        <authorList>
            <person name="Shin N.R."/>
            <person name="Okamura Y."/>
            <person name="Kirsch R."/>
            <person name="Pauchet Y."/>
        </authorList>
    </citation>
    <scope>NUCLEOTIDE SEQUENCE [LARGE SCALE GENOMIC DNA]</scope>
    <source>
        <strain evidence="4">EAD_L_NR</strain>
    </source>
</reference>
<evidence type="ECO:0000256" key="1">
    <source>
        <dbReference type="ARBA" id="ARBA00023186"/>
    </source>
</evidence>
<dbReference type="Gene3D" id="1.10.287.110">
    <property type="entry name" value="DnaJ domain"/>
    <property type="match status" value="1"/>
</dbReference>
<evidence type="ECO:0000256" key="2">
    <source>
        <dbReference type="SAM" id="MobiDB-lite"/>
    </source>
</evidence>
<dbReference type="EMBL" id="JANEYG010000013">
    <property type="protein sequence ID" value="KAJ8920770.1"/>
    <property type="molecule type" value="Genomic_DNA"/>
</dbReference>